<keyword evidence="3 7" id="KW-0812">Transmembrane</keyword>
<comment type="similarity">
    <text evidence="7">Belongs to the NRAMP family.</text>
</comment>
<keyword evidence="5 7" id="KW-1133">Transmembrane helix</keyword>
<dbReference type="GO" id="GO:0005886">
    <property type="term" value="C:plasma membrane"/>
    <property type="evidence" value="ECO:0007669"/>
    <property type="project" value="UniProtKB-SubCell"/>
</dbReference>
<keyword evidence="9" id="KW-1185">Reference proteome</keyword>
<dbReference type="NCBIfam" id="NF037982">
    <property type="entry name" value="Nramp_1"/>
    <property type="match status" value="1"/>
</dbReference>
<feature type="transmembrane region" description="Helical" evidence="7">
    <location>
        <begin position="309"/>
        <end position="336"/>
    </location>
</feature>
<feature type="transmembrane region" description="Helical" evidence="7">
    <location>
        <begin position="69"/>
        <end position="96"/>
    </location>
</feature>
<dbReference type="PANTHER" id="PTHR11706:SF33">
    <property type="entry name" value="NATURAL RESISTANCE-ASSOCIATED MACROPHAGE PROTEIN 2"/>
    <property type="match status" value="1"/>
</dbReference>
<dbReference type="GO" id="GO:0046872">
    <property type="term" value="F:metal ion binding"/>
    <property type="evidence" value="ECO:0007669"/>
    <property type="project" value="UniProtKB-UniRule"/>
</dbReference>
<evidence type="ECO:0000256" key="5">
    <source>
        <dbReference type="ARBA" id="ARBA00022989"/>
    </source>
</evidence>
<sequence length="446" mass="47566">MGHEERAWRVARDTREQPSLGSLNGSVPVRQTGSWLRRLLGFLGPGYMISVGYMDPGNWATDIAGGARFGYTLLCVILLSNLMAIVLQALSARLGIATGRDLAQACRDHYSRPVGFVLWLACEAAIIACDLAEVIGTAIALKLLFGIPLVVGALITALDVFLILLLMRRGFRALEAFVMALLGVIFVCFGIQIALAHPPLHAVLAGFLPTPEVVTNPAALYIAIGIIGATVMPHNLYLHSSIVQTRAYPRTDTGRREALRFAVADSTIALMLALFVNAAILILAASVFHAHGRTDVEEIEQAYELLSPLLGAGIASTLFATALLASGLNSTVTATLAGQIVMEGFLRLRIPDWARRLITRGLAIVPVVAVTALYGEAGTARLLVLSQVVLSMQLPFAVIPLVRFVSDRGKMGALVIPGWLAILSWAIAGLIVVLNLKLLVDTVTGA</sequence>
<keyword evidence="2 7" id="KW-0813">Transport</keyword>
<reference evidence="9" key="1">
    <citation type="submission" date="2016-10" db="EMBL/GenBank/DDBJ databases">
        <authorList>
            <person name="Varghese N."/>
            <person name="Submissions S."/>
        </authorList>
    </citation>
    <scope>NUCLEOTIDE SEQUENCE [LARGE SCALE GENOMIC DNA]</scope>
    <source>
        <strain evidence="9">Gh-105</strain>
    </source>
</reference>
<feature type="transmembrane region" description="Helical" evidence="7">
    <location>
        <begin position="145"/>
        <end position="165"/>
    </location>
</feature>
<feature type="transmembrane region" description="Helical" evidence="7">
    <location>
        <begin position="116"/>
        <end position="139"/>
    </location>
</feature>
<feature type="transmembrane region" description="Helical" evidence="7">
    <location>
        <begin position="259"/>
        <end position="289"/>
    </location>
</feature>
<dbReference type="GO" id="GO:0015293">
    <property type="term" value="F:symporter activity"/>
    <property type="evidence" value="ECO:0007669"/>
    <property type="project" value="UniProtKB-UniRule"/>
</dbReference>
<protein>
    <recommendedName>
        <fullName evidence="7">Divalent metal cation transporter MntH</fullName>
    </recommendedName>
</protein>
<dbReference type="NCBIfam" id="NF001923">
    <property type="entry name" value="PRK00701.1"/>
    <property type="match status" value="1"/>
</dbReference>
<keyword evidence="7" id="KW-0406">Ion transport</keyword>
<evidence type="ECO:0000256" key="4">
    <source>
        <dbReference type="ARBA" id="ARBA00022847"/>
    </source>
</evidence>
<feature type="transmembrane region" description="Helical" evidence="7">
    <location>
        <begin position="35"/>
        <end position="54"/>
    </location>
</feature>
<evidence type="ECO:0000256" key="2">
    <source>
        <dbReference type="ARBA" id="ARBA00022448"/>
    </source>
</evidence>
<keyword evidence="6 7" id="KW-0472">Membrane</keyword>
<feature type="transmembrane region" description="Helical" evidence="7">
    <location>
        <begin position="218"/>
        <end position="238"/>
    </location>
</feature>
<keyword evidence="4 7" id="KW-0769">Symport</keyword>
<dbReference type="STRING" id="582675.SAMN05192565_10764"/>
<accession>A0A1I2TK97</accession>
<dbReference type="RefSeq" id="WP_091970620.1">
    <property type="nucleotide sequence ID" value="NZ_FOPM01000007.1"/>
</dbReference>
<organism evidence="8 9">
    <name type="scientific">Methylobacterium gossipiicola</name>
    <dbReference type="NCBI Taxonomy" id="582675"/>
    <lineage>
        <taxon>Bacteria</taxon>
        <taxon>Pseudomonadati</taxon>
        <taxon>Pseudomonadota</taxon>
        <taxon>Alphaproteobacteria</taxon>
        <taxon>Hyphomicrobiales</taxon>
        <taxon>Methylobacteriaceae</taxon>
        <taxon>Methylobacterium</taxon>
    </lineage>
</organism>
<evidence type="ECO:0000313" key="8">
    <source>
        <dbReference type="EMBL" id="SFG63807.1"/>
    </source>
</evidence>
<dbReference type="HAMAP" id="MF_00221">
    <property type="entry name" value="NRAMP"/>
    <property type="match status" value="1"/>
</dbReference>
<name>A0A1I2TK97_9HYPH</name>
<comment type="function">
    <text evidence="7">H(+)-stimulated, divalent metal cation uptake system.</text>
</comment>
<comment type="subcellular location">
    <subcellularLocation>
        <location evidence="7">Cell membrane</location>
        <topology evidence="7">Multi-pass membrane protein</topology>
    </subcellularLocation>
    <subcellularLocation>
        <location evidence="1">Membrane</location>
        <topology evidence="1">Multi-pass membrane protein</topology>
    </subcellularLocation>
</comment>
<feature type="transmembrane region" description="Helical" evidence="7">
    <location>
        <begin position="177"/>
        <end position="198"/>
    </location>
</feature>
<dbReference type="PANTHER" id="PTHR11706">
    <property type="entry name" value="SOLUTE CARRIER PROTEIN FAMILY 11 MEMBER"/>
    <property type="match status" value="1"/>
</dbReference>
<feature type="transmembrane region" description="Helical" evidence="7">
    <location>
        <begin position="414"/>
        <end position="436"/>
    </location>
</feature>
<dbReference type="GO" id="GO:0015086">
    <property type="term" value="F:cadmium ion transmembrane transporter activity"/>
    <property type="evidence" value="ECO:0007669"/>
    <property type="project" value="TreeGrafter"/>
</dbReference>
<evidence type="ECO:0000256" key="1">
    <source>
        <dbReference type="ARBA" id="ARBA00004141"/>
    </source>
</evidence>
<dbReference type="AlphaFoldDB" id="A0A1I2TK97"/>
<dbReference type="Pfam" id="PF01566">
    <property type="entry name" value="Nramp"/>
    <property type="match status" value="1"/>
</dbReference>
<feature type="transmembrane region" description="Helical" evidence="7">
    <location>
        <begin position="357"/>
        <end position="374"/>
    </location>
</feature>
<keyword evidence="7" id="KW-1003">Cell membrane</keyword>
<dbReference type="NCBIfam" id="TIGR01197">
    <property type="entry name" value="nramp"/>
    <property type="match status" value="1"/>
</dbReference>
<proteinExistence type="inferred from homology"/>
<dbReference type="GO" id="GO:0034755">
    <property type="term" value="P:iron ion transmembrane transport"/>
    <property type="evidence" value="ECO:0007669"/>
    <property type="project" value="TreeGrafter"/>
</dbReference>
<evidence type="ECO:0000256" key="7">
    <source>
        <dbReference type="HAMAP-Rule" id="MF_00221"/>
    </source>
</evidence>
<dbReference type="Proteomes" id="UP000199229">
    <property type="component" value="Unassembled WGS sequence"/>
</dbReference>
<evidence type="ECO:0000256" key="6">
    <source>
        <dbReference type="ARBA" id="ARBA00023136"/>
    </source>
</evidence>
<dbReference type="OrthoDB" id="9787548at2"/>
<dbReference type="InterPro" id="IPR001046">
    <property type="entry name" value="NRAMP_fam"/>
</dbReference>
<evidence type="ECO:0000313" key="9">
    <source>
        <dbReference type="Proteomes" id="UP000199229"/>
    </source>
</evidence>
<dbReference type="PRINTS" id="PR00447">
    <property type="entry name" value="NATRESASSCMP"/>
</dbReference>
<gene>
    <name evidence="7" type="primary">mntH</name>
    <name evidence="8" type="ORF">SAMN05192565_10764</name>
</gene>
<feature type="transmembrane region" description="Helical" evidence="7">
    <location>
        <begin position="380"/>
        <end position="402"/>
    </location>
</feature>
<dbReference type="GO" id="GO:0005384">
    <property type="term" value="F:manganese ion transmembrane transporter activity"/>
    <property type="evidence" value="ECO:0007669"/>
    <property type="project" value="TreeGrafter"/>
</dbReference>
<dbReference type="EMBL" id="FOPM01000007">
    <property type="protein sequence ID" value="SFG63807.1"/>
    <property type="molecule type" value="Genomic_DNA"/>
</dbReference>
<evidence type="ECO:0000256" key="3">
    <source>
        <dbReference type="ARBA" id="ARBA00022692"/>
    </source>
</evidence>